<dbReference type="Gene3D" id="2.60.40.3620">
    <property type="match status" value="1"/>
</dbReference>
<gene>
    <name evidence="10" type="primary">pulA</name>
    <name evidence="10" type="ORF">RM544_04165</name>
</gene>
<evidence type="ECO:0000313" key="10">
    <source>
        <dbReference type="EMBL" id="MDT0581724.1"/>
    </source>
</evidence>
<organism evidence="10 11">
    <name type="scientific">Brumicola blandensis</name>
    <dbReference type="NCBI Taxonomy" id="3075611"/>
    <lineage>
        <taxon>Bacteria</taxon>
        <taxon>Pseudomonadati</taxon>
        <taxon>Pseudomonadota</taxon>
        <taxon>Gammaproteobacteria</taxon>
        <taxon>Alteromonadales</taxon>
        <taxon>Alteromonadaceae</taxon>
        <taxon>Brumicola</taxon>
    </lineage>
</organism>
<dbReference type="InterPro" id="IPR013783">
    <property type="entry name" value="Ig-like_fold"/>
</dbReference>
<dbReference type="Gene3D" id="2.60.40.1180">
    <property type="entry name" value="Golgi alpha-mannosidase II"/>
    <property type="match status" value="1"/>
</dbReference>
<feature type="signal peptide" evidence="5">
    <location>
        <begin position="1"/>
        <end position="21"/>
    </location>
</feature>
<dbReference type="InterPro" id="IPR014756">
    <property type="entry name" value="Ig_E-set"/>
</dbReference>
<dbReference type="PROSITE" id="PS51257">
    <property type="entry name" value="PROKAR_LIPOPROTEIN"/>
    <property type="match status" value="1"/>
</dbReference>
<evidence type="ECO:0000256" key="3">
    <source>
        <dbReference type="ARBA" id="ARBA00022801"/>
    </source>
</evidence>
<dbReference type="InterPro" id="IPR040671">
    <property type="entry name" value="Pullulanase_N2"/>
</dbReference>
<dbReference type="Pfam" id="PF02922">
    <property type="entry name" value="CBM_48"/>
    <property type="match status" value="1"/>
</dbReference>
<dbReference type="EMBL" id="JAVRIE010000001">
    <property type="protein sequence ID" value="MDT0581724.1"/>
    <property type="molecule type" value="Genomic_DNA"/>
</dbReference>
<dbReference type="Pfam" id="PF03714">
    <property type="entry name" value="PUD"/>
    <property type="match status" value="1"/>
</dbReference>
<dbReference type="GO" id="GO:0030246">
    <property type="term" value="F:carbohydrate binding"/>
    <property type="evidence" value="ECO:0007669"/>
    <property type="project" value="InterPro"/>
</dbReference>
<dbReference type="SUPFAM" id="SSF51011">
    <property type="entry name" value="Glycosyl hydrolase domain"/>
    <property type="match status" value="1"/>
</dbReference>
<dbReference type="CDD" id="cd02860">
    <property type="entry name" value="E_set_Pullulanase"/>
    <property type="match status" value="1"/>
</dbReference>
<dbReference type="CDD" id="cd02861">
    <property type="entry name" value="E_set_pullulanase_like"/>
    <property type="match status" value="3"/>
</dbReference>
<dbReference type="InterPro" id="IPR011839">
    <property type="entry name" value="Pullul_strch"/>
</dbReference>
<keyword evidence="11" id="KW-1185">Reference proteome</keyword>
<dbReference type="Gene3D" id="2.60.40.1110">
    <property type="match status" value="1"/>
</dbReference>
<dbReference type="GO" id="GO:0051060">
    <property type="term" value="F:pullulanase activity"/>
    <property type="evidence" value="ECO:0007669"/>
    <property type="project" value="InterPro"/>
</dbReference>
<evidence type="ECO:0000313" key="11">
    <source>
        <dbReference type="Proteomes" id="UP001249020"/>
    </source>
</evidence>
<keyword evidence="2 5" id="KW-0732">Signal</keyword>
<evidence type="ECO:0000259" key="9">
    <source>
        <dbReference type="Pfam" id="PF17967"/>
    </source>
</evidence>
<dbReference type="GO" id="GO:0005975">
    <property type="term" value="P:carbohydrate metabolic process"/>
    <property type="evidence" value="ECO:0007669"/>
    <property type="project" value="InterPro"/>
</dbReference>
<feature type="chain" id="PRO_5043678852" evidence="5">
    <location>
        <begin position="22"/>
        <end position="1464"/>
    </location>
</feature>
<reference evidence="10 11" key="1">
    <citation type="submission" date="2023-09" db="EMBL/GenBank/DDBJ databases">
        <authorList>
            <person name="Rey-Velasco X."/>
        </authorList>
    </citation>
    <scope>NUCLEOTIDE SEQUENCE [LARGE SCALE GENOMIC DNA]</scope>
    <source>
        <strain evidence="10 11">W409</strain>
    </source>
</reference>
<comment type="caution">
    <text evidence="10">The sequence shown here is derived from an EMBL/GenBank/DDBJ whole genome shotgun (WGS) entry which is preliminary data.</text>
</comment>
<keyword evidence="3" id="KW-0378">Hydrolase</keyword>
<keyword evidence="4" id="KW-0326">Glycosidase</keyword>
<dbReference type="InterPro" id="IPR005323">
    <property type="entry name" value="CBM41_pullulanase"/>
</dbReference>
<feature type="domain" description="Glycoside hydrolase family 13 N-terminal" evidence="6">
    <location>
        <begin position="355"/>
        <end position="439"/>
    </location>
</feature>
<dbReference type="CDD" id="cd11341">
    <property type="entry name" value="AmyAc_Pullulanase_LD-like"/>
    <property type="match status" value="1"/>
</dbReference>
<dbReference type="Proteomes" id="UP001249020">
    <property type="component" value="Unassembled WGS sequence"/>
</dbReference>
<evidence type="ECO:0000256" key="5">
    <source>
        <dbReference type="SAM" id="SignalP"/>
    </source>
</evidence>
<dbReference type="Gene3D" id="3.20.20.80">
    <property type="entry name" value="Glycosidases"/>
    <property type="match status" value="1"/>
</dbReference>
<evidence type="ECO:0000259" key="7">
    <source>
        <dbReference type="Pfam" id="PF03714"/>
    </source>
</evidence>
<evidence type="ECO:0000259" key="6">
    <source>
        <dbReference type="Pfam" id="PF02922"/>
    </source>
</evidence>
<dbReference type="InterPro" id="IPR013780">
    <property type="entry name" value="Glyco_hydro_b"/>
</dbReference>
<evidence type="ECO:0000256" key="1">
    <source>
        <dbReference type="ARBA" id="ARBA00008061"/>
    </source>
</evidence>
<protein>
    <submittedName>
        <fullName evidence="10">Pullulanase-type alpha-1,6-glucosidase</fullName>
    </submittedName>
</protein>
<dbReference type="InterPro" id="IPR024561">
    <property type="entry name" value="Pullul_strch_C"/>
</dbReference>
<dbReference type="RefSeq" id="WP_311360722.1">
    <property type="nucleotide sequence ID" value="NZ_JAVRIE010000001.1"/>
</dbReference>
<dbReference type="SUPFAM" id="SSF49452">
    <property type="entry name" value="Starch-binding domain-like"/>
    <property type="match status" value="1"/>
</dbReference>
<name>A0AAW8QY64_9ALTE</name>
<sequence length="1464" mass="160123">MFSRKSIISYSAILLSIFVLSGCGGSEVESGQVALTCSVPNIPNSDATACVPPPPISCPAPTVPNDTNDACVVGFNSSLPDPVVFPGVDQAVLYYNRIAVDADNSAGDPAYEGYRLHTWSNDACDAYADADTAWEDGRIHDGIDPTYGAYWVLDLKPGYAATPGACHNFIIHIGTDDAGKELGGGDFKGPLQQPDDERFARMNFTFSGVPTIYEFPIDSLGEQPVSIDGVQAHWLDASTLLWDVDFAVVDSVKLHYSADASLEVTLEDGLNGTVADLTEVDLTDEQQAIAPHLSSLPAFAGEWTVDDAKAVLKTQAVLGAYNDEGKLVAATRIQIPNVLDQLYTVGENDADEAVLGPVYTDSGIEARVWAPTASNVALKLYGEDKRLISTNAMAYDDTTGIWTYAGSMDIDRQLYRYEVTVYHPESEEIEVLDVTDPYSVSLAMNGRFSQFVNLLDEDLKPEGWDTHTIPSIQDPEDAVLYEGHIRDFSALDESTSEVNRGKYMAFTEKDSAPMQHLATLAEKGLTHFHMLPANDIATINEDETKVVDFSSTVQDVCAIKPTAEVCQDNTPRDITIGELYNSFSVLSEPGAAQALAQQLRDIDQFNWGYDPKHFNTPEGSYSSNPDGVARIIEMRAMNQSLHEIGLRVVLDVVYNHTNASGLFENSVFDKVVPGYYHRYEVDSGAIVRETCCDDTEPRNRMMEKFMEDSLLLWTEHYKFDGFRFDIMSQATKQTMVDLYAKVRELDEDNYFYGEGWTRQDRGYEQANQINMAGTEIGTFNDRTREGIRRANIFYNGTNNSRLGADGEMSLAAAMSDQDIVKMSMAGTLTDFVLETSGGNATETSSLGGYALDPADIVNYVSKHDNESLWDQYSYNLPRDLTLEERIRAQNIGIGIPMLSQGLPFLQMGGDFLRSKSMDRNTYDSGDWFSRIDFTYATNNWNVGLPLAEDNESMWDTISTFMFSPERAATMTDIEFAAQVFQEYLSIRTDSKLFRLTTAEDIKQRLGFHNIGARQQQGLIVMSLDDGITPDSDVMLEDLDPMYDAIAVVINTGYEEKSIEVLTATGFELHTILANSVDPTIRGASFTEGADESGNGTFTVPALSMAVFVKNQGMERGYGLSAFATSGAPDVVPYGDTTVLLRGSMNGWGDTTAFDYKGDGVYEVAFELVGDTSYAFKIADADWSAINLGNTDEPVVVEGEAKTLVPGGDNLSFTPSVDATYVFSVDASDTDAPVLTIVNEEPYVGNPIYLRGGMNGWGLDDEFNYDGGRLYSVAVNLGAEEYQFKVANEGWAGPNLGAFSEDDLDDTVILGQNTFLTENGSNVFINVEEAGDYVFIFDSTDLDAPKIRVFAENFFGANTVFVRGSMNGWSEDNALVYEGDGVYTVNIDLDGNDVNFKVATSDWSTVNLGATSDEEAAVTLGEAKVLFQDGNSANLTLSAPAAGTYQFKVEGPDATAPKVTVTAVE</sequence>
<dbReference type="SUPFAM" id="SSF81296">
    <property type="entry name" value="E set domains"/>
    <property type="match status" value="3"/>
</dbReference>
<feature type="domain" description="Pullulanase N2" evidence="9">
    <location>
        <begin position="231"/>
        <end position="341"/>
    </location>
</feature>
<dbReference type="Pfam" id="PF11852">
    <property type="entry name" value="Pullul_strch_C"/>
    <property type="match status" value="1"/>
</dbReference>
<evidence type="ECO:0000256" key="2">
    <source>
        <dbReference type="ARBA" id="ARBA00022729"/>
    </source>
</evidence>
<dbReference type="NCBIfam" id="TIGR02103">
    <property type="entry name" value="pullul_strch"/>
    <property type="match status" value="1"/>
</dbReference>
<dbReference type="InterPro" id="IPR017853">
    <property type="entry name" value="GH"/>
</dbReference>
<dbReference type="SUPFAM" id="SSF51445">
    <property type="entry name" value="(Trans)glycosidases"/>
    <property type="match status" value="1"/>
</dbReference>
<comment type="similarity">
    <text evidence="1">Belongs to the glycosyl hydrolase 13 family.</text>
</comment>
<evidence type="ECO:0000256" key="4">
    <source>
        <dbReference type="ARBA" id="ARBA00023295"/>
    </source>
</evidence>
<proteinExistence type="inferred from homology"/>
<accession>A0AAW8QY64</accession>
<feature type="domain" description="Alpha-1,6-glucosidases pullulanase-type C-terminal" evidence="8">
    <location>
        <begin position="935"/>
        <end position="1109"/>
    </location>
</feature>
<feature type="domain" description="Pullulanase carbohydrate-binding module 41" evidence="7">
    <location>
        <begin position="108"/>
        <end position="195"/>
    </location>
</feature>
<dbReference type="PANTHER" id="PTHR43002">
    <property type="entry name" value="GLYCOGEN DEBRANCHING ENZYME"/>
    <property type="match status" value="1"/>
</dbReference>
<dbReference type="Pfam" id="PF17967">
    <property type="entry name" value="Pullulanase_N2"/>
    <property type="match status" value="1"/>
</dbReference>
<evidence type="ECO:0000259" key="8">
    <source>
        <dbReference type="Pfam" id="PF11852"/>
    </source>
</evidence>
<dbReference type="Gene3D" id="2.60.40.1130">
    <property type="entry name" value="Rab geranylgeranyltransferase alpha-subunit, insert domain"/>
    <property type="match status" value="1"/>
</dbReference>
<dbReference type="InterPro" id="IPR013784">
    <property type="entry name" value="Carb-bd-like_fold"/>
</dbReference>
<dbReference type="Gene3D" id="2.60.40.10">
    <property type="entry name" value="Immunoglobulins"/>
    <property type="match status" value="3"/>
</dbReference>
<dbReference type="InterPro" id="IPR004193">
    <property type="entry name" value="Glyco_hydro_13_N"/>
</dbReference>